<keyword evidence="5 11" id="KW-0479">Metal-binding</keyword>
<dbReference type="CDD" id="cd20654">
    <property type="entry name" value="CYP82"/>
    <property type="match status" value="1"/>
</dbReference>
<comment type="similarity">
    <text evidence="2 12">Belongs to the cytochrome P450 family.</text>
</comment>
<dbReference type="PRINTS" id="PR00385">
    <property type="entry name" value="P450"/>
</dbReference>
<keyword evidence="4 13" id="KW-0812">Transmembrane</keyword>
<evidence type="ECO:0000313" key="14">
    <source>
        <dbReference type="Proteomes" id="UP001652623"/>
    </source>
</evidence>
<name>A0A6P4AD04_ZIZJJ</name>
<evidence type="ECO:0000256" key="2">
    <source>
        <dbReference type="ARBA" id="ARBA00010617"/>
    </source>
</evidence>
<dbReference type="InterPro" id="IPR002401">
    <property type="entry name" value="Cyt_P450_E_grp-I"/>
</dbReference>
<proteinExistence type="inferred from homology"/>
<evidence type="ECO:0000256" key="4">
    <source>
        <dbReference type="ARBA" id="ARBA00022692"/>
    </source>
</evidence>
<dbReference type="PROSITE" id="PS00086">
    <property type="entry name" value="CYTOCHROME_P450"/>
    <property type="match status" value="1"/>
</dbReference>
<keyword evidence="9 12" id="KW-0503">Monooxygenase</keyword>
<evidence type="ECO:0000256" key="6">
    <source>
        <dbReference type="ARBA" id="ARBA00022989"/>
    </source>
</evidence>
<keyword evidence="8 11" id="KW-0408">Iron</keyword>
<keyword evidence="3 11" id="KW-0349">Heme</keyword>
<dbReference type="GO" id="GO:0004497">
    <property type="term" value="F:monooxygenase activity"/>
    <property type="evidence" value="ECO:0007669"/>
    <property type="project" value="UniProtKB-KW"/>
</dbReference>
<gene>
    <name evidence="15" type="primary">LOC107426534</name>
</gene>
<dbReference type="InterPro" id="IPR036396">
    <property type="entry name" value="Cyt_P450_sf"/>
</dbReference>
<sequence>MDFLSHLLAITGLLVGLLLLYLWWVKKTHNNEINGRKLAPEVPGGLPIIGHLHQLGAQSTLFRTLADMADKYGPIFTIYLGKSPVVVISSYDAVKECFTINDKTFASRPKSAHGIYLGHNYAGFGFASYGTYWREMRKLVLIELLSSRRLETLKFVQISEVEIFIRDLYGVCKSNEFGPTKVVMCKWLEHLTLNIITEMVAGKRYFESFDGEKNSGSDGEAERVGKIIKDFMAISGAPVISDMLPIPKWIDSVFGKLGVMKRIGKDLDCLMQSWIEEHKQKSKTDQSIRNKQDFIDVMLSVIEDDFEFGFSRETIIKGTITSLIIAGSDTTAINLTWIVSLLLNNKHVLKKAQEELDLVVGKERWVEDSDIKNLVYLRAIVKETLRLYPPGPLAVPHEAMEDCKVCGYDVEKGMRLFVNVWKLHRDPSYWEDPEVFCPERFITKHSGIDASGLHFEFIPFGSGRRSCPGMNFALQVSHLTLGRLLQGFELETPLDGVPVDMSEGTGVTLPKTTPLELVLTPRLPHHLYQ</sequence>
<keyword evidence="6 13" id="KW-1133">Transmembrane helix</keyword>
<evidence type="ECO:0000256" key="11">
    <source>
        <dbReference type="PIRSR" id="PIRSR602401-1"/>
    </source>
</evidence>
<evidence type="ECO:0000256" key="13">
    <source>
        <dbReference type="SAM" id="Phobius"/>
    </source>
</evidence>
<dbReference type="InterPro" id="IPR001128">
    <property type="entry name" value="Cyt_P450"/>
</dbReference>
<protein>
    <submittedName>
        <fullName evidence="15">Cytochrome P450 CYP82J17</fullName>
    </submittedName>
</protein>
<dbReference type="GO" id="GO:0020037">
    <property type="term" value="F:heme binding"/>
    <property type="evidence" value="ECO:0007669"/>
    <property type="project" value="InterPro"/>
</dbReference>
<dbReference type="PANTHER" id="PTHR47947:SF1">
    <property type="entry name" value="CYTOCHROME P450 82E3"/>
    <property type="match status" value="1"/>
</dbReference>
<evidence type="ECO:0000256" key="3">
    <source>
        <dbReference type="ARBA" id="ARBA00022617"/>
    </source>
</evidence>
<evidence type="ECO:0000256" key="7">
    <source>
        <dbReference type="ARBA" id="ARBA00023002"/>
    </source>
</evidence>
<dbReference type="FunFam" id="1.10.630.10:FF:000026">
    <property type="entry name" value="Cytochrome P450 82C4"/>
    <property type="match status" value="1"/>
</dbReference>
<dbReference type="InParanoid" id="A0A6P4AD04"/>
<evidence type="ECO:0000313" key="15">
    <source>
        <dbReference type="RefSeq" id="XP_015892216.3"/>
    </source>
</evidence>
<dbReference type="RefSeq" id="XP_015892216.3">
    <property type="nucleotide sequence ID" value="XM_016036730.4"/>
</dbReference>
<dbReference type="Gene3D" id="1.10.630.10">
    <property type="entry name" value="Cytochrome P450"/>
    <property type="match status" value="1"/>
</dbReference>
<dbReference type="InterPro" id="IPR017972">
    <property type="entry name" value="Cyt_P450_CS"/>
</dbReference>
<dbReference type="Pfam" id="PF00067">
    <property type="entry name" value="p450"/>
    <property type="match status" value="1"/>
</dbReference>
<organism evidence="14 15">
    <name type="scientific">Ziziphus jujuba</name>
    <name type="common">Chinese jujube</name>
    <name type="synonym">Ziziphus sativa</name>
    <dbReference type="NCBI Taxonomy" id="326968"/>
    <lineage>
        <taxon>Eukaryota</taxon>
        <taxon>Viridiplantae</taxon>
        <taxon>Streptophyta</taxon>
        <taxon>Embryophyta</taxon>
        <taxon>Tracheophyta</taxon>
        <taxon>Spermatophyta</taxon>
        <taxon>Magnoliopsida</taxon>
        <taxon>eudicotyledons</taxon>
        <taxon>Gunneridae</taxon>
        <taxon>Pentapetalae</taxon>
        <taxon>rosids</taxon>
        <taxon>fabids</taxon>
        <taxon>Rosales</taxon>
        <taxon>Rhamnaceae</taxon>
        <taxon>Paliureae</taxon>
        <taxon>Ziziphus</taxon>
    </lineage>
</organism>
<dbReference type="KEGG" id="zju:107426534"/>
<dbReference type="GO" id="GO:0016020">
    <property type="term" value="C:membrane"/>
    <property type="evidence" value="ECO:0007669"/>
    <property type="project" value="UniProtKB-SubCell"/>
</dbReference>
<dbReference type="AlphaFoldDB" id="A0A6P4AD04"/>
<dbReference type="Proteomes" id="UP001652623">
    <property type="component" value="Chromosome 9"/>
</dbReference>
<feature type="transmembrane region" description="Helical" evidence="13">
    <location>
        <begin position="7"/>
        <end position="24"/>
    </location>
</feature>
<dbReference type="GO" id="GO:0005506">
    <property type="term" value="F:iron ion binding"/>
    <property type="evidence" value="ECO:0007669"/>
    <property type="project" value="InterPro"/>
</dbReference>
<feature type="binding site" description="axial binding residue" evidence="11">
    <location>
        <position position="467"/>
    </location>
    <ligand>
        <name>heme</name>
        <dbReference type="ChEBI" id="CHEBI:30413"/>
    </ligand>
    <ligandPart>
        <name>Fe</name>
        <dbReference type="ChEBI" id="CHEBI:18248"/>
    </ligandPart>
</feature>
<accession>A0A6P4AD04</accession>
<keyword evidence="7 12" id="KW-0560">Oxidoreductase</keyword>
<comment type="subcellular location">
    <subcellularLocation>
        <location evidence="1">Membrane</location>
        <topology evidence="1">Single-pass membrane protein</topology>
    </subcellularLocation>
</comment>
<keyword evidence="14" id="KW-1185">Reference proteome</keyword>
<evidence type="ECO:0000256" key="9">
    <source>
        <dbReference type="ARBA" id="ARBA00023033"/>
    </source>
</evidence>
<dbReference type="PRINTS" id="PR00463">
    <property type="entry name" value="EP450I"/>
</dbReference>
<evidence type="ECO:0000256" key="5">
    <source>
        <dbReference type="ARBA" id="ARBA00022723"/>
    </source>
</evidence>
<comment type="cofactor">
    <cofactor evidence="11">
        <name>heme</name>
        <dbReference type="ChEBI" id="CHEBI:30413"/>
    </cofactor>
</comment>
<reference evidence="15" key="1">
    <citation type="submission" date="2025-08" db="UniProtKB">
        <authorList>
            <consortium name="RefSeq"/>
        </authorList>
    </citation>
    <scope>IDENTIFICATION</scope>
    <source>
        <tissue evidence="15">Seedling</tissue>
    </source>
</reference>
<dbReference type="GO" id="GO:0016705">
    <property type="term" value="F:oxidoreductase activity, acting on paired donors, with incorporation or reduction of molecular oxygen"/>
    <property type="evidence" value="ECO:0007669"/>
    <property type="project" value="InterPro"/>
</dbReference>
<evidence type="ECO:0000256" key="8">
    <source>
        <dbReference type="ARBA" id="ARBA00023004"/>
    </source>
</evidence>
<dbReference type="GeneID" id="107426534"/>
<evidence type="ECO:0000256" key="12">
    <source>
        <dbReference type="RuleBase" id="RU000461"/>
    </source>
</evidence>
<keyword evidence="10 13" id="KW-0472">Membrane</keyword>
<dbReference type="PANTHER" id="PTHR47947">
    <property type="entry name" value="CYTOCHROME P450 82C3-RELATED"/>
    <property type="match status" value="1"/>
</dbReference>
<evidence type="ECO:0000256" key="10">
    <source>
        <dbReference type="ARBA" id="ARBA00023136"/>
    </source>
</evidence>
<dbReference type="InterPro" id="IPR050651">
    <property type="entry name" value="Plant_Cytochrome_P450_Monoox"/>
</dbReference>
<evidence type="ECO:0000256" key="1">
    <source>
        <dbReference type="ARBA" id="ARBA00004167"/>
    </source>
</evidence>
<dbReference type="SUPFAM" id="SSF48264">
    <property type="entry name" value="Cytochrome P450"/>
    <property type="match status" value="1"/>
</dbReference>